<dbReference type="EMBL" id="MLQL01000040">
    <property type="protein sequence ID" value="OQE14133.1"/>
    <property type="molecule type" value="Genomic_DNA"/>
</dbReference>
<keyword evidence="2" id="KW-1133">Transmembrane helix</keyword>
<gene>
    <name evidence="3" type="ORF">PENFLA_c040G09832</name>
</gene>
<evidence type="ECO:0000313" key="3">
    <source>
        <dbReference type="EMBL" id="OQE14133.1"/>
    </source>
</evidence>
<evidence type="ECO:0000313" key="4">
    <source>
        <dbReference type="Proteomes" id="UP000191342"/>
    </source>
</evidence>
<dbReference type="AlphaFoldDB" id="A0A1V6SKN5"/>
<keyword evidence="2" id="KW-0812">Transmembrane</keyword>
<dbReference type="OrthoDB" id="4365939at2759"/>
<keyword evidence="4" id="KW-1185">Reference proteome</keyword>
<keyword evidence="1" id="KW-0175">Coiled coil</keyword>
<sequence>MDYINSDGTLPFLLRILMVSVAGMILVPIFSGLLTGCIMLAGALGLINFGRSSHRKQANTKEIPDLTEKMASLENAGQRVESDLKAQKDLEIEIDSLEEILQVRRDKLACFS</sequence>
<feature type="transmembrane region" description="Helical" evidence="2">
    <location>
        <begin position="16"/>
        <end position="47"/>
    </location>
</feature>
<dbReference type="Proteomes" id="UP000191342">
    <property type="component" value="Unassembled WGS sequence"/>
</dbReference>
<comment type="caution">
    <text evidence="3">The sequence shown here is derived from an EMBL/GenBank/DDBJ whole genome shotgun (WGS) entry which is preliminary data.</text>
</comment>
<proteinExistence type="predicted"/>
<evidence type="ECO:0000256" key="2">
    <source>
        <dbReference type="SAM" id="Phobius"/>
    </source>
</evidence>
<accession>A0A1V6SKN5</accession>
<feature type="coiled-coil region" evidence="1">
    <location>
        <begin position="56"/>
        <end position="107"/>
    </location>
</feature>
<reference evidence="4" key="1">
    <citation type="journal article" date="2017" name="Nat. Microbiol.">
        <title>Global analysis of biosynthetic gene clusters reveals vast potential of secondary metabolite production in Penicillium species.</title>
        <authorList>
            <person name="Nielsen J.C."/>
            <person name="Grijseels S."/>
            <person name="Prigent S."/>
            <person name="Ji B."/>
            <person name="Dainat J."/>
            <person name="Nielsen K.F."/>
            <person name="Frisvad J.C."/>
            <person name="Workman M."/>
            <person name="Nielsen J."/>
        </authorList>
    </citation>
    <scope>NUCLEOTIDE SEQUENCE [LARGE SCALE GENOMIC DNA]</scope>
    <source>
        <strain evidence="4">IBT 14082</strain>
    </source>
</reference>
<keyword evidence="2" id="KW-0472">Membrane</keyword>
<organism evidence="3 4">
    <name type="scientific">Penicillium flavigenum</name>
    <dbReference type="NCBI Taxonomy" id="254877"/>
    <lineage>
        <taxon>Eukaryota</taxon>
        <taxon>Fungi</taxon>
        <taxon>Dikarya</taxon>
        <taxon>Ascomycota</taxon>
        <taxon>Pezizomycotina</taxon>
        <taxon>Eurotiomycetes</taxon>
        <taxon>Eurotiomycetidae</taxon>
        <taxon>Eurotiales</taxon>
        <taxon>Aspergillaceae</taxon>
        <taxon>Penicillium</taxon>
    </lineage>
</organism>
<name>A0A1V6SKN5_9EURO</name>
<evidence type="ECO:0000256" key="1">
    <source>
        <dbReference type="SAM" id="Coils"/>
    </source>
</evidence>
<protein>
    <submittedName>
        <fullName evidence="3">Uncharacterized protein</fullName>
    </submittedName>
</protein>